<proteinExistence type="predicted"/>
<reference evidence="1" key="1">
    <citation type="journal article" date="2014" name="Genome Announc.">
        <title>Complete sequencing and chromosome-scale genome assembly of the industrial progenitor strain P2niaD18 from the penicillin producer Penicillium chrysogenum.</title>
        <authorList>
            <person name="Specht T."/>
            <person name="Dahlmann T.A."/>
            <person name="Zadra I."/>
            <person name="Kurnsteiner H."/>
            <person name="Kuck U."/>
        </authorList>
    </citation>
    <scope>NUCLEOTIDE SEQUENCE [LARGE SCALE GENOMIC DNA]</scope>
    <source>
        <strain evidence="1">P2niaD18</strain>
    </source>
</reference>
<gene>
    <name evidence="1" type="ORF">EN45_008210</name>
</gene>
<evidence type="ECO:0000313" key="1">
    <source>
        <dbReference type="EMBL" id="KZN90699.1"/>
    </source>
</evidence>
<dbReference type="Proteomes" id="UP000076449">
    <property type="component" value="Chromosome I"/>
</dbReference>
<sequence length="351" mass="39145">MAESSNQPAAMQPNRNWHTKRDVVVADQAVGLPEVGSFNLYKITPPLKERTDFDTWVDQVEKILRSHRLHNLINTNIPWPVVDDPNGEKWYTLSLQVKTWMTSISSSRASSPADVFRAESVTHINKENEQFVRDYHPSLSSQAGVSVAESVFGEPVWLVGSPIAPSQSVYAGGRPIHYFPGDQFLGIPGGILTSRSPDRYNEHFDRYINPRRFLTTADLDSLRELFPEAVGVHLLIAGFLIVLFEEEQHLAPADGTSGAPLCLGRPSDTAALAVVFQNFQQSYLLADVIGQKNTRRHTLVKAGFILPLEIRDSTILSGEVPNSTVPFNTLPARNRGSIEHEHKRRVFSSIE</sequence>
<accession>A0A167VMW6</accession>
<name>A0A167VMW6_PENCH</name>
<dbReference type="EMBL" id="CM002798">
    <property type="protein sequence ID" value="KZN90699.1"/>
    <property type="molecule type" value="Genomic_DNA"/>
</dbReference>
<protein>
    <submittedName>
        <fullName evidence="1">Uncharacterized protein</fullName>
    </submittedName>
</protein>
<dbReference type="AlphaFoldDB" id="A0A167VMW6"/>
<organism evidence="1">
    <name type="scientific">Penicillium chrysogenum</name>
    <name type="common">Penicillium notatum</name>
    <dbReference type="NCBI Taxonomy" id="5076"/>
    <lineage>
        <taxon>Eukaryota</taxon>
        <taxon>Fungi</taxon>
        <taxon>Dikarya</taxon>
        <taxon>Ascomycota</taxon>
        <taxon>Pezizomycotina</taxon>
        <taxon>Eurotiomycetes</taxon>
        <taxon>Eurotiomycetidae</taxon>
        <taxon>Eurotiales</taxon>
        <taxon>Aspergillaceae</taxon>
        <taxon>Penicillium</taxon>
        <taxon>Penicillium chrysogenum species complex</taxon>
    </lineage>
</organism>